<organism evidence="1 2">
    <name type="scientific">Ligilactobacillus saerimneri</name>
    <dbReference type="NCBI Taxonomy" id="228229"/>
    <lineage>
        <taxon>Bacteria</taxon>
        <taxon>Bacillati</taxon>
        <taxon>Bacillota</taxon>
        <taxon>Bacilli</taxon>
        <taxon>Lactobacillales</taxon>
        <taxon>Lactobacillaceae</taxon>
        <taxon>Ligilactobacillus</taxon>
    </lineage>
</organism>
<dbReference type="Proteomes" id="UP000510886">
    <property type="component" value="Chromosome"/>
</dbReference>
<proteinExistence type="predicted"/>
<dbReference type="GeneID" id="89599970"/>
<gene>
    <name evidence="1" type="ORF">GTO87_06155</name>
</gene>
<name>A0A7H9EKH7_9LACO</name>
<dbReference type="RefSeq" id="WP_009553807.1">
    <property type="nucleotide sequence ID" value="NZ_CALVCX010000062.1"/>
</dbReference>
<reference evidence="1 2" key="1">
    <citation type="submission" date="2020-01" db="EMBL/GenBank/DDBJ databases">
        <title>Complete and circular genome sequences of six lactobacillus isolates from horses.</title>
        <authorList>
            <person name="Hassan H.M."/>
        </authorList>
    </citation>
    <scope>NUCLEOTIDE SEQUENCE [LARGE SCALE GENOMIC DNA]</scope>
    <source>
        <strain evidence="1 2">1A</strain>
    </source>
</reference>
<protein>
    <submittedName>
        <fullName evidence="1">LysR family transcriptional regulator</fullName>
    </submittedName>
</protein>
<evidence type="ECO:0000313" key="2">
    <source>
        <dbReference type="Proteomes" id="UP000510886"/>
    </source>
</evidence>
<accession>A0A7H9EKH7</accession>
<dbReference type="EMBL" id="CP047418">
    <property type="protein sequence ID" value="QLL78223.1"/>
    <property type="molecule type" value="Genomic_DNA"/>
</dbReference>
<dbReference type="AlphaFoldDB" id="A0A7H9EKH7"/>
<sequence>MIKVVLVMHDRQHEDYYRINKAEFAVMPQKGQYIYNSDGKTYEVEQIVSFAGYEAHNGAVAIIIVHPLSQDDPASGIYGLSEDDLLDTKK</sequence>
<dbReference type="KEGG" id="lsw:GTO87_06155"/>
<evidence type="ECO:0000313" key="1">
    <source>
        <dbReference type="EMBL" id="QLL78223.1"/>
    </source>
</evidence>